<accession>A0ACB8ESW6</accession>
<dbReference type="EMBL" id="CM037620">
    <property type="protein sequence ID" value="KAH7995762.1"/>
    <property type="molecule type" value="Genomic_DNA"/>
</dbReference>
<proteinExistence type="predicted"/>
<keyword evidence="2" id="KW-1185">Reference proteome</keyword>
<evidence type="ECO:0000313" key="1">
    <source>
        <dbReference type="EMBL" id="KAH7995762.1"/>
    </source>
</evidence>
<reference evidence="1" key="1">
    <citation type="submission" date="2021-08" db="EMBL/GenBank/DDBJ databases">
        <title>The first chromosome-level gecko genome reveals the dynamic sex chromosomes of Neotropical dwarf geckos (Sphaerodactylidae: Sphaerodactylus).</title>
        <authorList>
            <person name="Pinto B.J."/>
            <person name="Keating S.E."/>
            <person name="Gamble T."/>
        </authorList>
    </citation>
    <scope>NUCLEOTIDE SEQUENCE</scope>
    <source>
        <strain evidence="1">TG3544</strain>
    </source>
</reference>
<gene>
    <name evidence="1" type="primary">PIK3AP1</name>
    <name evidence="1" type="ORF">K3G42_028253</name>
</gene>
<organism evidence="1 2">
    <name type="scientific">Sphaerodactylus townsendi</name>
    <dbReference type="NCBI Taxonomy" id="933632"/>
    <lineage>
        <taxon>Eukaryota</taxon>
        <taxon>Metazoa</taxon>
        <taxon>Chordata</taxon>
        <taxon>Craniata</taxon>
        <taxon>Vertebrata</taxon>
        <taxon>Euteleostomi</taxon>
        <taxon>Lepidosauria</taxon>
        <taxon>Squamata</taxon>
        <taxon>Bifurcata</taxon>
        <taxon>Gekkota</taxon>
        <taxon>Sphaerodactylidae</taxon>
        <taxon>Sphaerodactylus</taxon>
    </lineage>
</organism>
<evidence type="ECO:0000313" key="2">
    <source>
        <dbReference type="Proteomes" id="UP000827872"/>
    </source>
</evidence>
<sequence>MKTPGQRQLITLQEQVKLGVLTVDEAVLNFKEWQLNQKKRADSFRFQQENLKRLRESVTRRQLEKQKAGKHPDLEITAPQGHFQKTPKKPEYGVYEFSPRKNVFPPSKELKRGDWKTESSSSSASKQQSESHLKRCGEVCGC</sequence>
<protein>
    <submittedName>
        <fullName evidence="1">Phosphoinositide 3-kinase adapter protein 1</fullName>
    </submittedName>
</protein>
<name>A0ACB8ESW6_9SAUR</name>
<comment type="caution">
    <text evidence="1">The sequence shown here is derived from an EMBL/GenBank/DDBJ whole genome shotgun (WGS) entry which is preliminary data.</text>
</comment>
<dbReference type="Proteomes" id="UP000827872">
    <property type="component" value="Linkage Group LG07"/>
</dbReference>